<evidence type="ECO:0000313" key="13">
    <source>
        <dbReference type="EMBL" id="GAA3200049.1"/>
    </source>
</evidence>
<feature type="region of interest" description="Disordered" evidence="9">
    <location>
        <begin position="4418"/>
        <end position="4444"/>
    </location>
</feature>
<dbReference type="SMART" id="SM00822">
    <property type="entry name" value="PKS_KR"/>
    <property type="match status" value="3"/>
</dbReference>
<dbReference type="Gene3D" id="3.30.70.3290">
    <property type="match status" value="3"/>
</dbReference>
<dbReference type="SUPFAM" id="SSF47336">
    <property type="entry name" value="ACP-like"/>
    <property type="match status" value="3"/>
</dbReference>
<feature type="domain" description="Carrier" evidence="10">
    <location>
        <begin position="5104"/>
        <end position="5179"/>
    </location>
</feature>
<feature type="domain" description="Ketosynthase family 3 (KS3)" evidence="11">
    <location>
        <begin position="1"/>
        <end position="185"/>
    </location>
</feature>
<feature type="domain" description="Ketosynthase family 3 (KS3)" evidence="11">
    <location>
        <begin position="1297"/>
        <end position="1725"/>
    </location>
</feature>
<feature type="domain" description="Carrier" evidence="10">
    <location>
        <begin position="1203"/>
        <end position="1278"/>
    </location>
</feature>
<dbReference type="Gene3D" id="3.40.47.10">
    <property type="match status" value="3"/>
</dbReference>
<dbReference type="Pfam" id="PF18369">
    <property type="entry name" value="PKS_DE"/>
    <property type="match status" value="1"/>
</dbReference>
<keyword evidence="4" id="KW-0808">Transferase</keyword>
<dbReference type="InterPro" id="IPR020841">
    <property type="entry name" value="PKS_Beta-ketoAc_synthase_dom"/>
</dbReference>
<dbReference type="InterPro" id="IPR011032">
    <property type="entry name" value="GroES-like_sf"/>
</dbReference>
<dbReference type="InterPro" id="IPR014030">
    <property type="entry name" value="Ketoacyl_synth_N"/>
</dbReference>
<dbReference type="Pfam" id="PF00550">
    <property type="entry name" value="PP-binding"/>
    <property type="match status" value="3"/>
</dbReference>
<feature type="domain" description="PKS/mFAS DH" evidence="12">
    <location>
        <begin position="2197"/>
        <end position="2476"/>
    </location>
</feature>
<dbReference type="CDD" id="cd00833">
    <property type="entry name" value="PKS"/>
    <property type="match status" value="3"/>
</dbReference>
<dbReference type="Gene3D" id="3.40.366.10">
    <property type="entry name" value="Malonyl-Coenzyme A Acyl Carrier Protein, domain 2"/>
    <property type="match status" value="3"/>
</dbReference>
<dbReference type="InterPro" id="IPR002364">
    <property type="entry name" value="Quin_OxRdtase/zeta-crystal_CS"/>
</dbReference>
<dbReference type="Pfam" id="PF16197">
    <property type="entry name" value="KAsynt_C_assoc"/>
    <property type="match status" value="3"/>
</dbReference>
<dbReference type="Pfam" id="PF13602">
    <property type="entry name" value="ADH_zinc_N_2"/>
    <property type="match status" value="1"/>
</dbReference>
<keyword evidence="2" id="KW-0596">Phosphopantetheine</keyword>
<comment type="pathway">
    <text evidence="1">Antibiotic biosynthesis.</text>
</comment>
<dbReference type="Pfam" id="PF08659">
    <property type="entry name" value="KR"/>
    <property type="match status" value="3"/>
</dbReference>
<dbReference type="InterPro" id="IPR055123">
    <property type="entry name" value="SpnB-like_Rossmann"/>
</dbReference>
<dbReference type="InterPro" id="IPR049552">
    <property type="entry name" value="PKS_DH_N"/>
</dbReference>
<dbReference type="InterPro" id="IPR014043">
    <property type="entry name" value="Acyl_transferase_dom"/>
</dbReference>
<dbReference type="InterPro" id="IPR032821">
    <property type="entry name" value="PKS_assoc"/>
</dbReference>
<dbReference type="PROSITE" id="PS52004">
    <property type="entry name" value="KS3_2"/>
    <property type="match status" value="3"/>
</dbReference>
<dbReference type="InterPro" id="IPR020807">
    <property type="entry name" value="PKS_DH"/>
</dbReference>
<dbReference type="PROSITE" id="PS00012">
    <property type="entry name" value="PHOSPHOPANTETHEINE"/>
    <property type="match status" value="3"/>
</dbReference>
<dbReference type="InterPro" id="IPR009081">
    <property type="entry name" value="PP-bd_ACP"/>
</dbReference>
<dbReference type="InterPro" id="IPR006162">
    <property type="entry name" value="Ppantetheine_attach_site"/>
</dbReference>
<dbReference type="InterPro" id="IPR049551">
    <property type="entry name" value="PKS_DH_C"/>
</dbReference>
<evidence type="ECO:0000256" key="8">
    <source>
        <dbReference type="PROSITE-ProRule" id="PRU01363"/>
    </source>
</evidence>
<dbReference type="CDD" id="cd08956">
    <property type="entry name" value="KR_3_FAS_SDR_x"/>
    <property type="match status" value="2"/>
</dbReference>
<evidence type="ECO:0000313" key="14">
    <source>
        <dbReference type="Proteomes" id="UP001501866"/>
    </source>
</evidence>
<evidence type="ECO:0000256" key="3">
    <source>
        <dbReference type="ARBA" id="ARBA00022553"/>
    </source>
</evidence>
<evidence type="ECO:0000259" key="11">
    <source>
        <dbReference type="PROSITE" id="PS52004"/>
    </source>
</evidence>
<dbReference type="SUPFAM" id="SSF55048">
    <property type="entry name" value="Probable ACP-binding domain of malonyl-CoA ACP transacylase"/>
    <property type="match status" value="3"/>
</dbReference>
<dbReference type="Pfam" id="PF14765">
    <property type="entry name" value="PS-DH"/>
    <property type="match status" value="2"/>
</dbReference>
<feature type="active site" description="Proton acceptor; for dehydratase activity" evidence="8">
    <location>
        <position position="2229"/>
    </location>
</feature>
<evidence type="ECO:0000256" key="1">
    <source>
        <dbReference type="ARBA" id="ARBA00004792"/>
    </source>
</evidence>
<dbReference type="Pfam" id="PF22953">
    <property type="entry name" value="SpnB_Rossmann"/>
    <property type="match status" value="2"/>
</dbReference>
<proteinExistence type="predicted"/>
<feature type="region of interest" description="C-terminal hotdog fold" evidence="8">
    <location>
        <begin position="2339"/>
        <end position="2476"/>
    </location>
</feature>
<keyword evidence="5" id="KW-0045">Antibiotic biosynthesis</keyword>
<evidence type="ECO:0000256" key="5">
    <source>
        <dbReference type="ARBA" id="ARBA00023194"/>
    </source>
</evidence>
<feature type="region of interest" description="Disordered" evidence="9">
    <location>
        <begin position="4728"/>
        <end position="4770"/>
    </location>
</feature>
<feature type="compositionally biased region" description="Low complexity" evidence="9">
    <location>
        <begin position="4735"/>
        <end position="4747"/>
    </location>
</feature>
<evidence type="ECO:0000256" key="4">
    <source>
        <dbReference type="ARBA" id="ARBA00022679"/>
    </source>
</evidence>
<dbReference type="Pfam" id="PF21089">
    <property type="entry name" value="PKS_DH_N"/>
    <property type="match status" value="2"/>
</dbReference>
<feature type="compositionally biased region" description="Low complexity" evidence="9">
    <location>
        <begin position="3375"/>
        <end position="3392"/>
    </location>
</feature>
<dbReference type="InterPro" id="IPR013154">
    <property type="entry name" value="ADH-like_N"/>
</dbReference>
<evidence type="ECO:0000259" key="12">
    <source>
        <dbReference type="PROSITE" id="PS52019"/>
    </source>
</evidence>
<feature type="domain" description="Carrier" evidence="10">
    <location>
        <begin position="3298"/>
        <end position="3373"/>
    </location>
</feature>
<dbReference type="InterPro" id="IPR036736">
    <property type="entry name" value="ACP-like_sf"/>
</dbReference>
<evidence type="ECO:0008006" key="15">
    <source>
        <dbReference type="Google" id="ProtNLM"/>
    </source>
</evidence>
<feature type="region of interest" description="N-terminal hotdog fold" evidence="8">
    <location>
        <begin position="2197"/>
        <end position="2324"/>
    </location>
</feature>
<evidence type="ECO:0000259" key="10">
    <source>
        <dbReference type="PROSITE" id="PS50075"/>
    </source>
</evidence>
<feature type="active site" description="Proton donor; for dehydratase activity" evidence="8">
    <location>
        <position position="2400"/>
    </location>
</feature>
<dbReference type="CDD" id="cd08952">
    <property type="entry name" value="KR_1_SDR_x"/>
    <property type="match status" value="1"/>
</dbReference>
<dbReference type="InterPro" id="IPR050091">
    <property type="entry name" value="PKS_NRPS_Biosynth_Enz"/>
</dbReference>
<evidence type="ECO:0000256" key="7">
    <source>
        <dbReference type="ARBA" id="ARBA00023315"/>
    </source>
</evidence>
<dbReference type="InterPro" id="IPR016036">
    <property type="entry name" value="Malonyl_transacylase_ACP-bd"/>
</dbReference>
<dbReference type="Pfam" id="PF00109">
    <property type="entry name" value="ketoacyl-synt"/>
    <property type="match status" value="2"/>
</dbReference>
<feature type="region of interest" description="N-terminal hotdog fold" evidence="8">
    <location>
        <begin position="4294"/>
        <end position="4423"/>
    </location>
</feature>
<dbReference type="CDD" id="cd05195">
    <property type="entry name" value="enoyl_red"/>
    <property type="match status" value="1"/>
</dbReference>
<name>A0ABP6Q2T7_9ACTN</name>
<dbReference type="PROSITE" id="PS50075">
    <property type="entry name" value="CARRIER"/>
    <property type="match status" value="3"/>
</dbReference>
<feature type="domain" description="PKS/mFAS DH" evidence="12">
    <location>
        <begin position="4294"/>
        <end position="4571"/>
    </location>
</feature>
<dbReference type="Gene3D" id="3.40.50.720">
    <property type="entry name" value="NAD(P)-binding Rossmann-like Domain"/>
    <property type="match status" value="3"/>
</dbReference>
<dbReference type="SMART" id="SM00826">
    <property type="entry name" value="PKS_DH"/>
    <property type="match status" value="2"/>
</dbReference>
<dbReference type="InterPro" id="IPR036291">
    <property type="entry name" value="NAD(P)-bd_dom_sf"/>
</dbReference>
<keyword evidence="3" id="KW-0597">Phosphoprotein</keyword>
<organism evidence="13 14">
    <name type="scientific">Streptomyces virens</name>
    <dbReference type="NCBI Taxonomy" id="285572"/>
    <lineage>
        <taxon>Bacteria</taxon>
        <taxon>Bacillati</taxon>
        <taxon>Actinomycetota</taxon>
        <taxon>Actinomycetes</taxon>
        <taxon>Kitasatosporales</taxon>
        <taxon>Streptomycetaceae</taxon>
        <taxon>Streptomyces</taxon>
    </lineage>
</organism>
<dbReference type="Gene3D" id="3.90.180.10">
    <property type="entry name" value="Medium-chain alcohol dehydrogenases, catalytic domain"/>
    <property type="match status" value="1"/>
</dbReference>
<sequence length="5262" mass="548565">MVLLERLSDARRNGHQVLAVIRGSAVNQDGASNGLTAPNGPSQQRLIRQALIDAGLSAAEVDVVEAHGTGTTLGDPIEAQALLATYGQDRPADRPLLLGSLKSNIGHTQAASGVGGVIKMVQAMRHGTLPKSLHIDAPTPHADWADGAVDLLTEPTDWPATGRPRRAAVSSFGVSGTNAHLVLEQAPELPSDDEADGPVESPVWLPWAVSAKSREAVREQAARLAASVRASGAGALDVAHSLVSTRVAMEHRAVVVGSGPDDLLDGLDALAAGQPAPGLVEGTATEDGGVVFVFPGQGSQWAGMAVELLDTSPVFAARMAECAAALSPHVEWSLLDVVRGVEGAASLERVDVVQPVLWAVMVSLAEVWRSCGVRPAAVVGHSQGEIAAACVAGGLSLEDAALVVALRSRALRALSGLGGMVSVARGVSVVRELVGRWEGRVSVAAVNGPSSVVVSGDADALDELLVVCEAEGVRARRVAVDYASHSAHVERIEAELGRLLAPVVPRSCEVPFYSTVSGGVIDTVSLDAGYWYRNLRGTVEFEAATRALLADGFRVLVEVSAHPVVATGVRETVEDAGVAAGVVGTLRRDEGGWERFTLSLGEAWAYGADVDWDAFYDGTRPRRVDLPTYPFRREWYWLTPDETDRPAGTDPADGEFWSAVESGDITRLSTVLDITGDDTEAFSSLLPALASWRRRRTLRTTLDAWRHRVHWTPLTGAAGPVPDGRWPVLVPAGHADDPWVADVLDALTARGLRVERHDLTGDEDTAALTALLTTPDNDDTPAGVLSLLALDERPHPDHPAVPRGLAAAKTLTHALTGTGIRLWALTRGAVSVDSRDLLTSPVQAQTWGFGRAVAFELPDTWGGLVDLPATFDPRALDRLPGLLTGPEDQLAVRASGSYARRLARMPLPEPADGTDPTGTWGPHDTVLITGGTGALGAHVARSLAAAGARHLVLTSRRGPDAPGVADLTADLTAHGTRVTVADCDVADRDQLARLLESLPADLPLTGVVHAAGVLDDGVLDALTPDRFDAVLRPKTLGTAHLHELTRGHDLSMFVLFSSIVGVLGNAGQANYAAANAYLDAVAEQRRAAGLPVTCVAWGPWADTGMATADVLTDRMSHDGLTPMAPDTAVAALRAAVTEGAPHVTVVDVDWPSYAAVLTAARPSPLIGDLPEVRRALEAAKAAAPDTHALRDRLRGLAPAEQDRLLTDLVRAEVATALRHASPDAIDVHRAFKDLGFDSLTAVEVRNRITAATDVTLPTTLLFDHPNTAAVVDHLKDRLLGEQRHTAAPVVVAAGATDEPMAVVAMACRFPGGVTSPEELWDLMVAEVDAVSTPPADRGWDLDAMYDPDTERHGTTYSREGGFIQDVAGFDPAFFGISPREALAMDPQQRLLLETSWEAFERAGIDPESLRSTATGVFVGTINTDYQVRLGGAAAQEQLAGHLMTGNASSIASGRLSYTYGFEGPAVTMDTGCSSSMVALHLALQALRTGECTMALAGGVTIMSTPEPYVEFSRQRGLAPDGRCKAFAEGADGMGFAEGVGLVLLERLSDARRNGHPVLAVVRGSAVNQDGASNGLTAPNGPSQQRVIRQALANAGLTPAEVDVVEAHGTGTPLGDPIEAQAILATYGQGRDPERPLLLGSLKSNIGHTQAAAGVGGMMKMVLAMRHGMVPRSLHITAPTSVVDWSSGAVRLVTEHTAWPDTGRPRRAGISSFGISGTNGHLILEQAPELPSDDEADGPVESPVWLPWAVSAKSREAVREQAARLAASVRASGAGALDVAHSLVSTRVAMEHRAVVVGSGPDDLLDGLDALAAGQPAPGLVEGTATEDGGTVFVFPGQGSQWAGMAVELLDTSPVFAARMAECAAALSPHVEWSLLDVVRGVEGAASLERVDVVQPVLWAVMVSLAEVWRSCGVRPAAVVGHSQGEIAAACVAGGLSLEDAALVVALRSRALRALSGLGGMVSVARGVSVVRELVGRWEGRVSVAAVNGPSSVVVSGDADALDELLVVCEAEGVRARRVAVDYASHSAHVERIEAELGRLLAPVVPRSCEVPFYSTVSGGVIDTVSLDAGYWYRNLRGTVEFEAATRALLADGFRVLVEVSAHPVVATGVRETVEDAGVAAGVVGTLRRDEGGWERFTLSLGEAWAYGADVDWDAFYGGTRPRRVDLPTYAFQRQHYWPRFSDASGDVTSAGLDSPDHPLLGASVELAGGDGLVATARWSLRSHPWLADHAVSGTVIVPGTALVESVIRAGDVLGVGSVDDLTLQAPVVLQEHGEVQVQIGIGDADDSGRRPVTVHTRATGPDGDTEDSWTLRAQGTLTAPGNPAVARPEDFTAWPPPGATALAADGFYDLLAGRGYEYGPVFQGVRATWRRGDDVFAEVVLPDQVRGDATRFGIHPALLDAALHAAGLAPGSDDRTLVPFAWSGVSLYATGATALRARISPAGEDTVTVHLTDPDGAPVAVIDALTVREVAAETLDPSARAARDWLFHLDWTPLAPADAPADTSGWAVLGTPDGPVTAPDRTGTPLPALADLTALDTDRLPTAVLLFAGQSTTGTPATVPTDAGQGDDTPAAPDAVLGDVLTTVNDWLADDRTTDIPLVVVTRHAVATGPGDPAHDLPGAAVWGLLRSAQSQHPGRLVLADLDIHDDSWQALPAALTTGEPQLALRQGTAHAPRLTRPRTADTLTAPDGATAWRLDIPVKGSVDQLELVPCPEITDEPAPGHVLIEVRAAGLNFRDVLNTLGMYPGPAVLLGAEAAGVVTATGPGVTGLAPGDRVMGLVTGGFGTHAVADARMLAPVPDGWTFTQAASVPVAFLTAYYGLRDLAGLTAGESVLVHAAAGGVGMAAAQLARHWGAEVYGTAGDHKRRLLRADGWADDHLASSRTLDFEDRFRETSGGRGVDVVLNSLAGDFVDASLRLLAPGGRLVEMGKTDVRDPEQVTRDHPGVALYQAYELREAGEDRIQEMFADLTRLFATGALRPLPTVTWDVHQARDAFRHMAQAKHYGKIVLTVPRAWNPHGTVLITGGTGTLGGILARHLVTRHGMRHLLLTGRRGPDAPGAAALRDELTALGAEVTVAACDAADADQLAATLAAVPAAHPLTAVVHAAGTLDDGALEHLTPDRLRTVLAPKADAARHLHRLTRDLDLADLVLFSAGAGVFGNAGQANYAAANTYLDALAHRRRADGLPTTSLSWGLWADASAMTGHLDATDLARVRRSGVLPLSAADGMALFDAALTAQRPHLVPVRLDTGRLRADGDVPHLLRALYRGPVRRTAAAGPAGGTDGLRLRLAGLPADARLTVLRDLVATHAAAVLGHTEPERLHAGRAFRDLGFDSLTAVELRNRLNTATGLRLPATLVFDHPTLAELAAHLDGELGGDTPAPTTAAPAPRATDPGTDEPLAIVGMACRLPGGVRSPEDLWRLLTDGTDAVAEVPADRGWDLDGLYDALPGEQITSRTREGGFLDDAAHFDADFFGISPREALAMDPQHRLLLETAWETFERAGIDPRSVRGSRTGVFAGLSSSDYLKRVTRVPDEIAGYVNNGNANSVLSGRVAYTLGLEGPAVTVDTACSSSLVALHMAVQSLRRGECTMALAGGVTVMCSPDIIVDFSRQRGLAADGRCKPFAAAADGTGFSEGVGLVLVERLSDARRNGHQVLAVVRGSAVNQDGASNGLTAPNGPAQQRVIRQALADAGVTADQVDAVEAHGTGTRLGDPIEAQALLATYGRDRDRERPLLLGSVKSNLGHTQAAAGVAGVMKTVLALRHGLLPKSLHIDAPTPHVDWSAGAVSLLTDATAWPEPAAPRPRRAAVSSFGISGTNAHVILEQAPAEAEPEVAAAADTGDDASEARAGLPLPWILSARSDAALRGQARALLAHLDAHPDLAPADIALSLATRRATLEKRAVVVATTPGDFRAGLTALADGTPSPAVTSGGTGSSRDRRAVLVFPGQGSQWAGMGAELLDTSPVFAARIAACADALAPHVDWSLTDVLRGTDGAPGLDRVDVAQPALWAVMVALADVWRAHGLKPAAVLGHSQGEIAAAAVSGALSLEDAARIVAVRSLAIARELSGHGGMVAVTAPHDEVTALVADLPGVSVAAVNGPSSVVVSGDTDGLDTLLADCAERGVRARRIPVDYASHSAHVDRLAETLPAALAGIEPRDGDIPFFSTVTADWLPGTALDAPYWHRNLRGTVRLEESLNALLDQGHDVFVECSPHPVLTVGIEDTVTAAGADAVALGSLRRDDGGTDRVLTALAAAHVAGVPVDWRPAVAHGHPVDLPTYAFQRERYWLEATGADADPTGLDTVVRLADGGALLSGGLSLTGQPWLDAHRVHGTAVVPATALLDWAVRAGDETGCPVVTALDEHTPLTVPEHGRVDIQVTVSAPGGTDADQGSCTLTVHSRVPDADGTDVPWTLNATGTLTAGALEPAPAGPDTWPPAGARPTDPDRAHDRLDGSGLDTGAAFRTLRAVWRQGTDLLADVELPEDARADATRFRVHPALLQTALALAATPEHADAPALPHRWQDVTVHATGATRLRLRLTGDGDTWTVHAQDATGAPVLTATATTRPATPGRLPAATAPDALHRVEWTPWTGDTDPADLTGPWAVLGGHGRLTAALESAGATVRVHADLDELTAALDSGDAEQPAVVVVPHTHPGTPGGPAARDTATAAHASAHRALRLATAWLGDPRYTNTRLLVVTEGALATGPDDSVPALADATVWGLLRSAQTEHPGRFLLADLDPTTDTSDTSGTSDTGGTGATGDGTADGDPAPHTDPSATALIAAVAAAGRTGEHQFAVRSGTVTVPRLVRADRDSTTPADTSPWGDAAATGTVLVTGGTGVLGALVARHLVTRHGVRHLLLTGRRGPDAPGAAALRDELTALGAEVTVAACDAADADQLAATLAAVPAAHPLTAVVHAAGTLDDGLLDTLTPERLDHVLRPKADAAWNLHELTRDTKLSAFVLFSSYAGLAGGPGQANYAAANAFLDALAQHRRARGLTAVSLAWGFWEDRSGLTGTLDTADLARLERAGIRPLTADQGLGLLDAATALDTAHLVPVRLDPRALRADRVPPLLRALARPAGRRAADAGTTDAPQDLRRRLTTLSGPQQQALLHRTVLGHVAAVLGHASAEALDSGRGFLDLGMSSLTAVELRNRLNAETGLSLPTTLIFDHPDPAALVRHLRDELGTGGTGPGDTDQPVFTELADLEAAVDGTELDDQDRARLAKRLQALQWKLDATTQTTGERDDTDLDTTTDDEMFDLIDNELGLA</sequence>
<dbReference type="SUPFAM" id="SSF52151">
    <property type="entry name" value="FabD/lysophospholipase-like"/>
    <property type="match status" value="3"/>
</dbReference>
<dbReference type="Pfam" id="PF08240">
    <property type="entry name" value="ADH_N"/>
    <property type="match status" value="1"/>
</dbReference>
<comment type="caution">
    <text evidence="13">The sequence shown here is derived from an EMBL/GenBank/DDBJ whole genome shotgun (WGS) entry which is preliminary data.</text>
</comment>
<dbReference type="InterPro" id="IPR057326">
    <property type="entry name" value="KR_dom"/>
</dbReference>
<dbReference type="InterPro" id="IPR018201">
    <property type="entry name" value="Ketoacyl_synth_AS"/>
</dbReference>
<comment type="caution">
    <text evidence="8">Lacks conserved residue(s) required for the propagation of feature annotation.</text>
</comment>
<keyword evidence="14" id="KW-1185">Reference proteome</keyword>
<dbReference type="Proteomes" id="UP001501866">
    <property type="component" value="Unassembled WGS sequence"/>
</dbReference>
<accession>A0ABP6Q2T7</accession>
<dbReference type="PANTHER" id="PTHR43775:SF51">
    <property type="entry name" value="INACTIVE PHENOLPHTHIOCEROL SYNTHESIS POLYKETIDE SYNTHASE TYPE I PKS1-RELATED"/>
    <property type="match status" value="1"/>
</dbReference>
<dbReference type="InterPro" id="IPR016039">
    <property type="entry name" value="Thiolase-like"/>
</dbReference>
<dbReference type="SMART" id="SM00829">
    <property type="entry name" value="PKS_ER"/>
    <property type="match status" value="1"/>
</dbReference>
<dbReference type="InterPro" id="IPR042104">
    <property type="entry name" value="PKS_dehydratase_sf"/>
</dbReference>
<protein>
    <recommendedName>
        <fullName evidence="15">Polyketide synthase</fullName>
    </recommendedName>
</protein>
<keyword evidence="7" id="KW-0012">Acyltransferase</keyword>
<dbReference type="SUPFAM" id="SSF50129">
    <property type="entry name" value="GroES-like"/>
    <property type="match status" value="1"/>
</dbReference>
<dbReference type="Gene3D" id="3.10.129.110">
    <property type="entry name" value="Polyketide synthase dehydratase"/>
    <property type="match status" value="2"/>
</dbReference>
<dbReference type="SUPFAM" id="SSF51735">
    <property type="entry name" value="NAD(P)-binding Rossmann-fold domains"/>
    <property type="match status" value="7"/>
</dbReference>
<dbReference type="InterPro" id="IPR041618">
    <property type="entry name" value="PKS_DE"/>
</dbReference>
<dbReference type="SUPFAM" id="SSF53901">
    <property type="entry name" value="Thiolase-like"/>
    <property type="match status" value="3"/>
</dbReference>
<dbReference type="SMART" id="SM00823">
    <property type="entry name" value="PKS_PP"/>
    <property type="match status" value="3"/>
</dbReference>
<dbReference type="PROSITE" id="PS00606">
    <property type="entry name" value="KS3_1"/>
    <property type="match status" value="2"/>
</dbReference>
<dbReference type="Gene3D" id="1.10.1200.10">
    <property type="entry name" value="ACP-like"/>
    <property type="match status" value="3"/>
</dbReference>
<dbReference type="Pfam" id="PF00698">
    <property type="entry name" value="Acyl_transf_1"/>
    <property type="match status" value="3"/>
</dbReference>
<dbReference type="PANTHER" id="PTHR43775">
    <property type="entry name" value="FATTY ACID SYNTHASE"/>
    <property type="match status" value="1"/>
</dbReference>
<evidence type="ECO:0000256" key="2">
    <source>
        <dbReference type="ARBA" id="ARBA00022450"/>
    </source>
</evidence>
<dbReference type="InterPro" id="IPR014031">
    <property type="entry name" value="Ketoacyl_synth_C"/>
</dbReference>
<feature type="region of interest" description="C-terminal hotdog fold" evidence="8">
    <location>
        <begin position="4436"/>
        <end position="4571"/>
    </location>
</feature>
<dbReference type="InterPro" id="IPR016035">
    <property type="entry name" value="Acyl_Trfase/lysoPLipase"/>
</dbReference>
<dbReference type="SMART" id="SM00827">
    <property type="entry name" value="PKS_AT"/>
    <property type="match status" value="3"/>
</dbReference>
<dbReference type="InterPro" id="IPR020843">
    <property type="entry name" value="ER"/>
</dbReference>
<evidence type="ECO:0000256" key="6">
    <source>
        <dbReference type="ARBA" id="ARBA00023268"/>
    </source>
</evidence>
<gene>
    <name evidence="13" type="ORF">GCM10010451_58230</name>
</gene>
<dbReference type="InterPro" id="IPR013968">
    <property type="entry name" value="PKS_KR"/>
</dbReference>
<dbReference type="InterPro" id="IPR020806">
    <property type="entry name" value="PKS_PP-bd"/>
</dbReference>
<dbReference type="Pfam" id="PF02801">
    <property type="entry name" value="Ketoacyl-synt_C"/>
    <property type="match status" value="3"/>
</dbReference>
<dbReference type="InterPro" id="IPR049900">
    <property type="entry name" value="PKS_mFAS_DH"/>
</dbReference>
<dbReference type="Gene3D" id="3.40.50.11460">
    <property type="match status" value="1"/>
</dbReference>
<keyword evidence="6" id="KW-0511">Multifunctional enzyme</keyword>
<dbReference type="InterPro" id="IPR001227">
    <property type="entry name" value="Ac_transferase_dom_sf"/>
</dbReference>
<dbReference type="SMART" id="SM00825">
    <property type="entry name" value="PKS_KS"/>
    <property type="match status" value="3"/>
</dbReference>
<reference evidence="14" key="1">
    <citation type="journal article" date="2019" name="Int. J. Syst. Evol. Microbiol.">
        <title>The Global Catalogue of Microorganisms (GCM) 10K type strain sequencing project: providing services to taxonomists for standard genome sequencing and annotation.</title>
        <authorList>
            <consortium name="The Broad Institute Genomics Platform"/>
            <consortium name="The Broad Institute Genome Sequencing Center for Infectious Disease"/>
            <person name="Wu L."/>
            <person name="Ma J."/>
        </authorList>
    </citation>
    <scope>NUCLEOTIDE SEQUENCE [LARGE SCALE GENOMIC DNA]</scope>
    <source>
        <strain evidence="14">JCM 9095</strain>
    </source>
</reference>
<dbReference type="SMART" id="SM01294">
    <property type="entry name" value="PKS_PP_betabranch"/>
    <property type="match status" value="3"/>
</dbReference>
<evidence type="ECO:0000256" key="9">
    <source>
        <dbReference type="SAM" id="MobiDB-lite"/>
    </source>
</evidence>
<dbReference type="PROSITE" id="PS52019">
    <property type="entry name" value="PKS_MFAS_DH"/>
    <property type="match status" value="2"/>
</dbReference>
<feature type="region of interest" description="Disordered" evidence="9">
    <location>
        <begin position="3371"/>
        <end position="3395"/>
    </location>
</feature>
<dbReference type="EMBL" id="BAAAUH010000065">
    <property type="protein sequence ID" value="GAA3200049.1"/>
    <property type="molecule type" value="Genomic_DNA"/>
</dbReference>
<dbReference type="PROSITE" id="PS01162">
    <property type="entry name" value="QOR_ZETA_CRYSTAL"/>
    <property type="match status" value="1"/>
</dbReference>
<feature type="domain" description="Ketosynthase family 3 (KS3)" evidence="11">
    <location>
        <begin position="3395"/>
        <end position="3823"/>
    </location>
</feature>